<protein>
    <submittedName>
        <fullName evidence="5">RHS repeat-associated protein</fullName>
    </submittedName>
</protein>
<dbReference type="NCBIfam" id="TIGR03696">
    <property type="entry name" value="Rhs_assc_core"/>
    <property type="match status" value="1"/>
</dbReference>
<dbReference type="PANTHER" id="PTHR32305">
    <property type="match status" value="1"/>
</dbReference>
<dbReference type="InterPro" id="IPR022385">
    <property type="entry name" value="Rhs_assc_core"/>
</dbReference>
<sequence length="2239" mass="239333">MRRFRSILVTLIGISLVAGVASYVPEAEAKAYSRPAPATQQDESVVGHDLQVPPTDRPDPTAVAAQKETPRPIWPGASDATVTLPTPAKALAATPTPVSLQRVGDSPVSVSPAPADGKAKSSDAPSSVRVEVFDQQRTQELGVKGLALRLARTDGVASPGRLRVKVDYSSFRYAYGADWGSRLRLVQLQCSSEKTCERSTVVPNGANDGKAGTYTADVAVAEGVSAFALSAAPSGPYGSYAASTLAAASTWNVGKQTGDFTWSYPFRMPPGTAGPRPELSIGYSSGSVDGQTASTNNQPSWLGQGQSLEAGFVERKYVSCADDMGAGANNTTKTGDQCWKSNNATLSLGSHSSELLWDATQETWKLRKDDGSRIEHLTGAVNGDGGEDIAAGKGDGKGEYWRLTTADGTQYYFGLNPPAYATTPTNSVDTVPVFGNNSGEPCYKGGTAFATSYCQQAWRWNVDRVVDRSGNVMTYRYVKETNNYGRNNNTAVSTYDRASYLSSIEYGEKLGADTGVPPARVIFGVTERCLPSGTLTCAPAQLTAATATSWPDVPFDQICTSASTCPNQTSPAFFTRKRLYTLYTQVLTPDGTARTVDSWAFTQTFPDPGDSTAPALWLNSIQHTGMVGGQSTDPLVSFTKIAKPNRVAGFLAGGFPMNKYRVSSVKTESGAQISVNYSGAECTYTAVKDADPATNTRRCFPAYWTIEGGSSPTLHWFHKYVATQLVEDDLVTDAPDKVTTYTYSGDAAWHYDDNDLTQPKYRTWGDWRGYGTVYEQVGPVGLQTSTSTLYFRGMHGDRASASGGTKTVNVVDSAKTSYADFERLNGYVREEITYNGAGGVEVTGTINTPWLKQTATGDGHAATLLNTSFTRIRTRLADGSYRVAGVDTDFDTFGMPTAISDIGDVLKGDDDRCTRLTYVRNLDAGVGITDTVSREEKVAVSCDLTPNRPAQVISDERTYYDKHTDLAAKPTAGLVTKVETMTGWNGAAVYEQRTRMAYDTLGRTVETYDGLDRLTSSVEFVPATGGPVTQTKTTDAAGNVSVSTLEPAWGSPTVEVDPNGKRTDLAYDASGRLTGVWLADRPKSAGGIASVSFSYLLSNTAGQPNVVTTQELKPNGAYKTTQTLLDGLLRQRQVQTPGANGTGRLITDTKYGSRGVVANEGGPYYEATTAPTNKVYDVLEQNLPAQTVYTVDGVNRVTTAVFKTEGAERWRTLTSYGGNYVAVDPPAGATPTMTFSDIRGNTTELRQYQGADATGAYDSTTYTYTSDDQLATVKNAGNSVWTYTYDLRGRQISASDPDKGTTTSTYDDADRLASSKDARGQSLFYDYDVLDRKTAVHSGSTTGPVLTSWKYDSLGKGLLTSSTRVVDGNSYESAITGYDDLNRPTATQITIPASEGKLAGVYTSSTEFNPDGSVSKVKLPSVPGLPQETVQTIYDPAGNLQAVGGWTSYVVGAQYSSYGEPTRYTMGDVIGHKSTFQGFTYEPGTRRLTSMKVDRESQTTTDDAFNYTYDAAGNITALAHSQMQGASTDRQCFAYDYLRRMTEARTTSNASCATAPTTGTMGSTYPYWRGYEYWKSGNRSKVTDYAAAGNTTTTYAYPVGTAPHPHAVTGVSSSGPAGTSADTYGYDAAGNMSTRTVSGDTDTFAWDAEGRLQSVTGAAGKTDFVYDAEGERLIKHDPTGATLYLGQTEIRLDKAADSVSSTRYYQFNGATVAMRTSSTQVTSLIADPQGTATVSVDVQTDQLVRRWIDPFGVPRGEDANWKSDARGFVDGKLDDSTGLTHLGAREYDPKLGKFISVDPLVDITDPQTLNAYAYSNSNPATFSDPDGTMFLGSKGDEGTESRGTTSVVEQKQTQKKKTGSYWLPYKGYSGKEITNEAEADIESKITAHSETVRVAKERIKRVIKDLVKIVADELGITDALNCFTNGDIGSCVATGVTILASFAGGIAGKILAKYGSPWKWKKGIELVGNLKNLAGKAITAIKDLLKAGKCNSFVPGTKVLLADGTSKPIEQVKVGDKVKATDPATGKTKAEPVVATIIGQGAKHLVNVAVTSGKPGGATTTANLVATDGHPFYLASEHRWVVATELTTGDNLQPSTPGVESHVTAITRYDATARVHNLTIGAIHTYYVLAGATPVLVHNCGGPVHLSDEVIDTHVLPNHGAGTPGEGTKFHEDLDPDDFGSLANEAVSGSPVPSRVDSVTGNHAHDHDFGPGRTISEDGSTRMRVWVDPDRNVRTMHPL</sequence>
<dbReference type="Pfam" id="PF25023">
    <property type="entry name" value="TEN_YD-shell"/>
    <property type="match status" value="2"/>
</dbReference>
<dbReference type="Pfam" id="PF07591">
    <property type="entry name" value="PT-HINT"/>
    <property type="match status" value="1"/>
</dbReference>
<reference evidence="5 6" key="1">
    <citation type="submission" date="2019-03" db="EMBL/GenBank/DDBJ databases">
        <title>Genomic Encyclopedia of Type Strains, Phase III (KMG-III): the genomes of soil and plant-associated and newly described type strains.</title>
        <authorList>
            <person name="Whitman W."/>
        </authorList>
    </citation>
    <scope>NUCLEOTIDE SEQUENCE [LARGE SCALE GENOMIC DNA]</scope>
    <source>
        <strain evidence="5 6">VKM Ac-2575</strain>
    </source>
</reference>
<comment type="caution">
    <text evidence="5">The sequence shown here is derived from an EMBL/GenBank/DDBJ whole genome shotgun (WGS) entry which is preliminary data.</text>
</comment>
<dbReference type="InterPro" id="IPR050708">
    <property type="entry name" value="T6SS_VgrG/RHS"/>
</dbReference>
<evidence type="ECO:0000313" key="6">
    <source>
        <dbReference type="Proteomes" id="UP000295151"/>
    </source>
</evidence>
<accession>A0A4R7THQ2</accession>
<name>A0A4R7THQ2_9ACTN</name>
<dbReference type="PANTHER" id="PTHR32305:SF17">
    <property type="entry name" value="TRNA NUCLEASE WAPA"/>
    <property type="match status" value="1"/>
</dbReference>
<feature type="chain" id="PRO_5039104628" evidence="3">
    <location>
        <begin position="21"/>
        <end position="2239"/>
    </location>
</feature>
<dbReference type="InterPro" id="IPR030934">
    <property type="entry name" value="Intein_C"/>
</dbReference>
<evidence type="ECO:0000313" key="5">
    <source>
        <dbReference type="EMBL" id="TDU91872.1"/>
    </source>
</evidence>
<evidence type="ECO:0000256" key="2">
    <source>
        <dbReference type="SAM" id="MobiDB-lite"/>
    </source>
</evidence>
<feature type="domain" description="Teneurin-like YD-shell" evidence="4">
    <location>
        <begin position="1622"/>
        <end position="1819"/>
    </location>
</feature>
<keyword evidence="1" id="KW-0677">Repeat</keyword>
<dbReference type="CDD" id="cd00081">
    <property type="entry name" value="Hint"/>
    <property type="match status" value="1"/>
</dbReference>
<dbReference type="InterPro" id="IPR056823">
    <property type="entry name" value="TEN-like_YD-shell"/>
</dbReference>
<dbReference type="EMBL" id="SOCE01000001">
    <property type="protein sequence ID" value="TDU91872.1"/>
    <property type="molecule type" value="Genomic_DNA"/>
</dbReference>
<dbReference type="PROSITE" id="PS50818">
    <property type="entry name" value="INTEIN_C_TER"/>
    <property type="match status" value="1"/>
</dbReference>
<feature type="region of interest" description="Disordered" evidence="2">
    <location>
        <begin position="33"/>
        <end position="78"/>
    </location>
</feature>
<feature type="signal peptide" evidence="3">
    <location>
        <begin position="1"/>
        <end position="20"/>
    </location>
</feature>
<keyword evidence="6" id="KW-1185">Reference proteome</keyword>
<keyword evidence="3" id="KW-0732">Signal</keyword>
<dbReference type="InterPro" id="IPR006530">
    <property type="entry name" value="YD"/>
</dbReference>
<evidence type="ECO:0000256" key="1">
    <source>
        <dbReference type="ARBA" id="ARBA00022737"/>
    </source>
</evidence>
<dbReference type="Gene3D" id="2.170.16.10">
    <property type="entry name" value="Hedgehog/Intein (Hint) domain"/>
    <property type="match status" value="1"/>
</dbReference>
<dbReference type="RefSeq" id="WP_166678696.1">
    <property type="nucleotide sequence ID" value="NZ_SOCE01000001.1"/>
</dbReference>
<feature type="region of interest" description="Disordered" evidence="2">
    <location>
        <begin position="96"/>
        <end position="127"/>
    </location>
</feature>
<evidence type="ECO:0000256" key="3">
    <source>
        <dbReference type="SAM" id="SignalP"/>
    </source>
</evidence>
<evidence type="ECO:0000259" key="4">
    <source>
        <dbReference type="Pfam" id="PF25023"/>
    </source>
</evidence>
<organism evidence="5 6">
    <name type="scientific">Kribbella voronezhensis</name>
    <dbReference type="NCBI Taxonomy" id="2512212"/>
    <lineage>
        <taxon>Bacteria</taxon>
        <taxon>Bacillati</taxon>
        <taxon>Actinomycetota</taxon>
        <taxon>Actinomycetes</taxon>
        <taxon>Propionibacteriales</taxon>
        <taxon>Kribbellaceae</taxon>
        <taxon>Kribbella</taxon>
    </lineage>
</organism>
<dbReference type="SUPFAM" id="SSF51294">
    <property type="entry name" value="Hedgehog/intein (Hint) domain"/>
    <property type="match status" value="1"/>
</dbReference>
<dbReference type="Proteomes" id="UP000295151">
    <property type="component" value="Unassembled WGS sequence"/>
</dbReference>
<gene>
    <name evidence="5" type="ORF">EV138_5485</name>
</gene>
<dbReference type="NCBIfam" id="TIGR01643">
    <property type="entry name" value="YD_repeat_2x"/>
    <property type="match status" value="3"/>
</dbReference>
<dbReference type="InterPro" id="IPR036844">
    <property type="entry name" value="Hint_dom_sf"/>
</dbReference>
<feature type="compositionally biased region" description="Basic and acidic residues" evidence="2">
    <location>
        <begin position="2203"/>
        <end position="2217"/>
    </location>
</feature>
<feature type="region of interest" description="Disordered" evidence="2">
    <location>
        <begin position="2188"/>
        <end position="2217"/>
    </location>
</feature>
<dbReference type="Gene3D" id="2.180.10.10">
    <property type="entry name" value="RHS repeat-associated core"/>
    <property type="match status" value="2"/>
</dbReference>
<proteinExistence type="predicted"/>
<feature type="domain" description="Teneurin-like YD-shell" evidence="4">
    <location>
        <begin position="1238"/>
        <end position="1329"/>
    </location>
</feature>